<dbReference type="HOGENOM" id="CLU_017148_7_0_1"/>
<organism evidence="4 5">
    <name type="scientific">Leersia perrieri</name>
    <dbReference type="NCBI Taxonomy" id="77586"/>
    <lineage>
        <taxon>Eukaryota</taxon>
        <taxon>Viridiplantae</taxon>
        <taxon>Streptophyta</taxon>
        <taxon>Embryophyta</taxon>
        <taxon>Tracheophyta</taxon>
        <taxon>Spermatophyta</taxon>
        <taxon>Magnoliopsida</taxon>
        <taxon>Liliopsida</taxon>
        <taxon>Poales</taxon>
        <taxon>Poaceae</taxon>
        <taxon>BOP clade</taxon>
        <taxon>Oryzoideae</taxon>
        <taxon>Oryzeae</taxon>
        <taxon>Oryzinae</taxon>
        <taxon>Leersia</taxon>
    </lineage>
</organism>
<dbReference type="InterPro" id="IPR036047">
    <property type="entry name" value="F-box-like_dom_sf"/>
</dbReference>
<dbReference type="Pfam" id="PF24758">
    <property type="entry name" value="LRR_At5g56370"/>
    <property type="match status" value="1"/>
</dbReference>
<dbReference type="Pfam" id="PF08387">
    <property type="entry name" value="FBD"/>
    <property type="match status" value="1"/>
</dbReference>
<sequence>MEIFLYSAEMIVRFPLLAAVVGSRDDKFTCLTKLQMSELWFSSNGEGMSDVISRRYPRLEILKFESIGQRDVVSLMPSATVAIVSGSSRWKQGTYTSTSTPARSERRASVSGAAYEGPDRISSLADELLHQILVLLPVVEAIRTCVLSRRWIRVWTGLPSLRFDDDAAEEVESFAGLVDGVLGRYDAAVGLRDLVVSVHGDDVGFGNDDVISCVDAAARLVTGSFTLDVPRGIDMLEEDYDYEDEEEVPDLLELPCFERATEIAICVSDMEVRLMRRGGDDGRTFALLTKLHLSQVVLADDGEYLSDVVSRGCPQLETLELVDIYSGVTELTIRSTSLLTLLLWSISDLLRLEVDAENLTSMQVRECFDMEETGSVMSLSTPAMKEFFWEDCCPEEVKLVREPAGCLQKITCIDSSWKHSLTINQTQSYYTRILELFSSTCTDVLRIEFPIKPESEEHTRFVHNVKLPYYSELQLVVRKNGHTLAPTIVHLLKKNRWIKRFSLKISLENNTIQCEPFCTCRQPSNWRDQQISLGSLEGLAIQGCRGTSDEKELLYYITENSKALKKSVVVTIIIGNQKSTLDFLHNVRLPYHSELQAVVRKNKHTLPSHSTPSKEKQVDQKVFLKIYLEVCFLLSAM</sequence>
<dbReference type="Proteomes" id="UP000032180">
    <property type="component" value="Chromosome 7"/>
</dbReference>
<dbReference type="PANTHER" id="PTHR34709:SF52">
    <property type="entry name" value="OS07G0548100 PROTEIN"/>
    <property type="match status" value="1"/>
</dbReference>
<dbReference type="InterPro" id="IPR055411">
    <property type="entry name" value="LRR_FXL15/At3g58940/PEG3-like"/>
</dbReference>
<keyword evidence="5" id="KW-1185">Reference proteome</keyword>
<name>A0A0D9X022_9ORYZ</name>
<evidence type="ECO:0000313" key="5">
    <source>
        <dbReference type="Proteomes" id="UP000032180"/>
    </source>
</evidence>
<reference evidence="5" key="2">
    <citation type="submission" date="2013-12" db="EMBL/GenBank/DDBJ databases">
        <authorList>
            <person name="Yu Y."/>
            <person name="Lee S."/>
            <person name="de Baynast K."/>
            <person name="Wissotski M."/>
            <person name="Liu L."/>
            <person name="Talag J."/>
            <person name="Goicoechea J."/>
            <person name="Angelova A."/>
            <person name="Jetty R."/>
            <person name="Kudrna D."/>
            <person name="Golser W."/>
            <person name="Rivera L."/>
            <person name="Zhang J."/>
            <person name="Wing R."/>
        </authorList>
    </citation>
    <scope>NUCLEOTIDE SEQUENCE</scope>
</reference>
<dbReference type="Gramene" id="LPERR07G15340.1">
    <property type="protein sequence ID" value="LPERR07G15340.1"/>
    <property type="gene ID" value="LPERR07G15340"/>
</dbReference>
<feature type="domain" description="F-box/LRR-repeat protein 15/At3g58940/PEG3-like LRR" evidence="3">
    <location>
        <begin position="278"/>
        <end position="373"/>
    </location>
</feature>
<dbReference type="AlphaFoldDB" id="A0A0D9X022"/>
<dbReference type="InterPro" id="IPR001810">
    <property type="entry name" value="F-box_dom"/>
</dbReference>
<protein>
    <submittedName>
        <fullName evidence="4">Uncharacterized protein</fullName>
    </submittedName>
</protein>
<evidence type="ECO:0000259" key="3">
    <source>
        <dbReference type="Pfam" id="PF24758"/>
    </source>
</evidence>
<feature type="domain" description="F-box" evidence="1">
    <location>
        <begin position="121"/>
        <end position="160"/>
    </location>
</feature>
<evidence type="ECO:0000259" key="1">
    <source>
        <dbReference type="Pfam" id="PF00646"/>
    </source>
</evidence>
<reference evidence="4" key="3">
    <citation type="submission" date="2015-04" db="UniProtKB">
        <authorList>
            <consortium name="EnsemblPlants"/>
        </authorList>
    </citation>
    <scope>IDENTIFICATION</scope>
</reference>
<dbReference type="CDD" id="cd22160">
    <property type="entry name" value="F-box_AtFBL13-like"/>
    <property type="match status" value="1"/>
</dbReference>
<dbReference type="SUPFAM" id="SSF81383">
    <property type="entry name" value="F-box domain"/>
    <property type="match status" value="1"/>
</dbReference>
<dbReference type="EnsemblPlants" id="LPERR07G15340.1">
    <property type="protein sequence ID" value="LPERR07G15340.1"/>
    <property type="gene ID" value="LPERR07G15340"/>
</dbReference>
<dbReference type="eggNOG" id="ENOG502QWF7">
    <property type="taxonomic scope" value="Eukaryota"/>
</dbReference>
<dbReference type="InterPro" id="IPR006566">
    <property type="entry name" value="FBD"/>
</dbReference>
<evidence type="ECO:0000259" key="2">
    <source>
        <dbReference type="Pfam" id="PF08387"/>
    </source>
</evidence>
<feature type="domain" description="FBD" evidence="2">
    <location>
        <begin position="535"/>
        <end position="567"/>
    </location>
</feature>
<dbReference type="InterPro" id="IPR053781">
    <property type="entry name" value="F-box_AtFBL13-like"/>
</dbReference>
<evidence type="ECO:0000313" key="4">
    <source>
        <dbReference type="EnsemblPlants" id="LPERR07G15340.1"/>
    </source>
</evidence>
<dbReference type="InterPro" id="IPR055312">
    <property type="entry name" value="FBL15-like"/>
</dbReference>
<proteinExistence type="predicted"/>
<dbReference type="Pfam" id="PF00646">
    <property type="entry name" value="F-box"/>
    <property type="match status" value="1"/>
</dbReference>
<reference evidence="4 5" key="1">
    <citation type="submission" date="2012-08" db="EMBL/GenBank/DDBJ databases">
        <title>Oryza genome evolution.</title>
        <authorList>
            <person name="Wing R.A."/>
        </authorList>
    </citation>
    <scope>NUCLEOTIDE SEQUENCE</scope>
</reference>
<dbReference type="STRING" id="77586.A0A0D9X022"/>
<accession>A0A0D9X022</accession>
<dbReference type="PANTHER" id="PTHR34709">
    <property type="entry name" value="OS10G0396666 PROTEIN"/>
    <property type="match status" value="1"/>
</dbReference>